<dbReference type="Gene3D" id="2.40.50.100">
    <property type="match status" value="1"/>
</dbReference>
<dbReference type="Gene3D" id="2.40.50.140">
    <property type="entry name" value="Nucleic acid-binding proteins"/>
    <property type="match status" value="1"/>
</dbReference>
<evidence type="ECO:0000259" key="7">
    <source>
        <dbReference type="PROSITE" id="PS50893"/>
    </source>
</evidence>
<dbReference type="InterPro" id="IPR003593">
    <property type="entry name" value="AAA+_ATPase"/>
</dbReference>
<protein>
    <submittedName>
        <fullName evidence="8">ABC transporter ATP-binding protein</fullName>
    </submittedName>
</protein>
<keyword evidence="3" id="KW-0547">Nucleotide-binding</keyword>
<accession>A0ABW5RYJ6</accession>
<dbReference type="Pfam" id="PF08402">
    <property type="entry name" value="TOBE_2"/>
    <property type="match status" value="1"/>
</dbReference>
<evidence type="ECO:0000256" key="1">
    <source>
        <dbReference type="ARBA" id="ARBA00022448"/>
    </source>
</evidence>
<dbReference type="InterPro" id="IPR015855">
    <property type="entry name" value="ABC_transpr_MalK-like"/>
</dbReference>
<evidence type="ECO:0000256" key="6">
    <source>
        <dbReference type="ARBA" id="ARBA00023136"/>
    </source>
</evidence>
<dbReference type="PROSITE" id="PS00211">
    <property type="entry name" value="ABC_TRANSPORTER_1"/>
    <property type="match status" value="1"/>
</dbReference>
<dbReference type="EMBL" id="JBHUMQ010000001">
    <property type="protein sequence ID" value="MFD2692194.1"/>
    <property type="molecule type" value="Genomic_DNA"/>
</dbReference>
<evidence type="ECO:0000313" key="9">
    <source>
        <dbReference type="Proteomes" id="UP001597399"/>
    </source>
</evidence>
<keyword evidence="1" id="KW-0813">Transport</keyword>
<dbReference type="CDD" id="cd03301">
    <property type="entry name" value="ABC_MalK_N"/>
    <property type="match status" value="1"/>
</dbReference>
<dbReference type="RefSeq" id="WP_253058776.1">
    <property type="nucleotide sequence ID" value="NZ_JAMXWM010000003.1"/>
</dbReference>
<keyword evidence="4 8" id="KW-0067">ATP-binding</keyword>
<dbReference type="InterPro" id="IPR003439">
    <property type="entry name" value="ABC_transporter-like_ATP-bd"/>
</dbReference>
<dbReference type="GO" id="GO:0005524">
    <property type="term" value="F:ATP binding"/>
    <property type="evidence" value="ECO:0007669"/>
    <property type="project" value="UniProtKB-KW"/>
</dbReference>
<dbReference type="InterPro" id="IPR013611">
    <property type="entry name" value="Transp-assoc_OB_typ2"/>
</dbReference>
<dbReference type="Proteomes" id="UP001597399">
    <property type="component" value="Unassembled WGS sequence"/>
</dbReference>
<keyword evidence="5" id="KW-1278">Translocase</keyword>
<evidence type="ECO:0000256" key="2">
    <source>
        <dbReference type="ARBA" id="ARBA00022475"/>
    </source>
</evidence>
<sequence length="361" mass="40531">MEKLVLTHLQKIYTQNKKTVIHDFNLSVRDGEFIVFVGPSGCGKSTLLRMIAGLEDITSGELFLNGKKANRLPAKDRNLSVVFQNYALFPHLSVFENIAFGLRIRHYPKQKVNEAVYNAAEMLGLQRLLHEKPKQLSGGQRQRVALGRAIVRQADLFLMDEPLSNLDAKLRTQMREEILNLHQKLETTTIYVTHDQVEAMTMATRIVVLKDGRIQQIGTPKQIYTAPANTFVATFIGMPQMNVFHAAGSDSARWDDFIPLSLKKSDSYTQGRVLLGIRPENILVAADGLPVTVNYAELMGADTYVHGEIAGTDKQIVIRCEPDRDFCSGETVYVRFPEDKCHFFDAESGKRLTIEAAAYEA</sequence>
<dbReference type="SMART" id="SM00382">
    <property type="entry name" value="AAA"/>
    <property type="match status" value="1"/>
</dbReference>
<keyword evidence="2" id="KW-1003">Cell membrane</keyword>
<organism evidence="8 9">
    <name type="scientific">Sporolactobacillus shoreicorticis</name>
    <dbReference type="NCBI Taxonomy" id="1923877"/>
    <lineage>
        <taxon>Bacteria</taxon>
        <taxon>Bacillati</taxon>
        <taxon>Bacillota</taxon>
        <taxon>Bacilli</taxon>
        <taxon>Bacillales</taxon>
        <taxon>Sporolactobacillaceae</taxon>
        <taxon>Sporolactobacillus</taxon>
    </lineage>
</organism>
<name>A0ABW5RYJ6_9BACL</name>
<dbReference type="InterPro" id="IPR008995">
    <property type="entry name" value="Mo/tungstate-bd_C_term_dom"/>
</dbReference>
<gene>
    <name evidence="8" type="ORF">ACFSUE_00835</name>
</gene>
<comment type="caution">
    <text evidence="8">The sequence shown here is derived from an EMBL/GenBank/DDBJ whole genome shotgun (WGS) entry which is preliminary data.</text>
</comment>
<dbReference type="InterPro" id="IPR012340">
    <property type="entry name" value="NA-bd_OB-fold"/>
</dbReference>
<dbReference type="NCBIfam" id="NF008653">
    <property type="entry name" value="PRK11650.1"/>
    <property type="match status" value="1"/>
</dbReference>
<dbReference type="SUPFAM" id="SSF50331">
    <property type="entry name" value="MOP-like"/>
    <property type="match status" value="1"/>
</dbReference>
<dbReference type="InterPro" id="IPR017871">
    <property type="entry name" value="ABC_transporter-like_CS"/>
</dbReference>
<dbReference type="PANTHER" id="PTHR43875:SF15">
    <property type="entry name" value="TREHALOSE IMPORT ATP-BINDING PROTEIN SUGC"/>
    <property type="match status" value="1"/>
</dbReference>
<keyword evidence="9" id="KW-1185">Reference proteome</keyword>
<evidence type="ECO:0000256" key="4">
    <source>
        <dbReference type="ARBA" id="ARBA00022840"/>
    </source>
</evidence>
<evidence type="ECO:0000256" key="3">
    <source>
        <dbReference type="ARBA" id="ARBA00022741"/>
    </source>
</evidence>
<keyword evidence="6" id="KW-0472">Membrane</keyword>
<evidence type="ECO:0000313" key="8">
    <source>
        <dbReference type="EMBL" id="MFD2692194.1"/>
    </source>
</evidence>
<proteinExistence type="predicted"/>
<dbReference type="PANTHER" id="PTHR43875">
    <property type="entry name" value="MALTODEXTRIN IMPORT ATP-BINDING PROTEIN MSMX"/>
    <property type="match status" value="1"/>
</dbReference>
<dbReference type="Gene3D" id="3.40.50.300">
    <property type="entry name" value="P-loop containing nucleotide triphosphate hydrolases"/>
    <property type="match status" value="1"/>
</dbReference>
<dbReference type="Pfam" id="PF00005">
    <property type="entry name" value="ABC_tran"/>
    <property type="match status" value="1"/>
</dbReference>
<dbReference type="InterPro" id="IPR047641">
    <property type="entry name" value="ABC_transpr_MalK/UgpC-like"/>
</dbReference>
<dbReference type="SUPFAM" id="SSF52540">
    <property type="entry name" value="P-loop containing nucleoside triphosphate hydrolases"/>
    <property type="match status" value="1"/>
</dbReference>
<evidence type="ECO:0000256" key="5">
    <source>
        <dbReference type="ARBA" id="ARBA00022967"/>
    </source>
</evidence>
<dbReference type="InterPro" id="IPR027417">
    <property type="entry name" value="P-loop_NTPase"/>
</dbReference>
<feature type="domain" description="ABC transporter" evidence="7">
    <location>
        <begin position="4"/>
        <end position="236"/>
    </location>
</feature>
<dbReference type="PROSITE" id="PS50893">
    <property type="entry name" value="ABC_TRANSPORTER_2"/>
    <property type="match status" value="1"/>
</dbReference>
<reference evidence="9" key="1">
    <citation type="journal article" date="2019" name="Int. J. Syst. Evol. Microbiol.">
        <title>The Global Catalogue of Microorganisms (GCM) 10K type strain sequencing project: providing services to taxonomists for standard genome sequencing and annotation.</title>
        <authorList>
            <consortium name="The Broad Institute Genomics Platform"/>
            <consortium name="The Broad Institute Genome Sequencing Center for Infectious Disease"/>
            <person name="Wu L."/>
            <person name="Ma J."/>
        </authorList>
    </citation>
    <scope>NUCLEOTIDE SEQUENCE [LARGE SCALE GENOMIC DNA]</scope>
    <source>
        <strain evidence="9">TISTR 2466</strain>
    </source>
</reference>